<reference evidence="2" key="1">
    <citation type="submission" date="2020-09" db="EMBL/GenBank/DDBJ databases">
        <title>Desulfogranum mesoprofundum gen. nov., sp. nov., a novel mesophilic, sulfate-reducing chemolithoautotroph isolated from a deep-sea hydrothermal vent chimney in the Suiyo Seamount.</title>
        <authorList>
            <person name="Hashimoto Y."/>
            <person name="Nakagawa S."/>
        </authorList>
    </citation>
    <scope>NUCLEOTIDE SEQUENCE</scope>
    <source>
        <strain evidence="2">KT2</strain>
    </source>
</reference>
<keyword evidence="1" id="KW-0472">Membrane</keyword>
<dbReference type="KEGG" id="dbk:DGMP_26610"/>
<dbReference type="Proteomes" id="UP000826725">
    <property type="component" value="Chromosome"/>
</dbReference>
<evidence type="ECO:0000313" key="2">
    <source>
        <dbReference type="EMBL" id="BCL61968.1"/>
    </source>
</evidence>
<sequence length="96" mass="10217">MEMEAYQVWAMVVIPSGITGIVLSYFVKGKIGMILAGLLPWSGVLAAILYQEYFLPYQGGGASMWPIAQMVGGTVAAAAGVVSYNFGVYIFRGSVD</sequence>
<proteinExistence type="predicted"/>
<keyword evidence="3" id="KW-1185">Reference proteome</keyword>
<dbReference type="EMBL" id="AP024086">
    <property type="protein sequence ID" value="BCL61968.1"/>
    <property type="molecule type" value="Genomic_DNA"/>
</dbReference>
<gene>
    <name evidence="2" type="ORF">DGMP_26610</name>
</gene>
<keyword evidence="1" id="KW-1133">Transmembrane helix</keyword>
<dbReference type="RefSeq" id="WP_228854372.1">
    <property type="nucleotide sequence ID" value="NZ_AP024086.1"/>
</dbReference>
<feature type="transmembrane region" description="Helical" evidence="1">
    <location>
        <begin position="33"/>
        <end position="50"/>
    </location>
</feature>
<organism evidence="2 3">
    <name type="scientific">Desulfomarina profundi</name>
    <dbReference type="NCBI Taxonomy" id="2772557"/>
    <lineage>
        <taxon>Bacteria</taxon>
        <taxon>Pseudomonadati</taxon>
        <taxon>Thermodesulfobacteriota</taxon>
        <taxon>Desulfobulbia</taxon>
        <taxon>Desulfobulbales</taxon>
        <taxon>Desulfobulbaceae</taxon>
        <taxon>Desulfomarina</taxon>
    </lineage>
</organism>
<keyword evidence="1" id="KW-0812">Transmembrane</keyword>
<dbReference type="AlphaFoldDB" id="A0A8D5JE29"/>
<feature type="transmembrane region" description="Helical" evidence="1">
    <location>
        <begin position="70"/>
        <end position="91"/>
    </location>
</feature>
<evidence type="ECO:0000313" key="3">
    <source>
        <dbReference type="Proteomes" id="UP000826725"/>
    </source>
</evidence>
<protein>
    <submittedName>
        <fullName evidence="2">Uncharacterized protein</fullName>
    </submittedName>
</protein>
<name>A0A8D5JE29_9BACT</name>
<accession>A0A8D5JE29</accession>
<feature type="transmembrane region" description="Helical" evidence="1">
    <location>
        <begin position="6"/>
        <end position="26"/>
    </location>
</feature>
<evidence type="ECO:0000256" key="1">
    <source>
        <dbReference type="SAM" id="Phobius"/>
    </source>
</evidence>